<dbReference type="Proteomes" id="UP000799755">
    <property type="component" value="Unassembled WGS sequence"/>
</dbReference>
<keyword evidence="2" id="KW-1185">Reference proteome</keyword>
<accession>A0ACB6QLP9</accession>
<gene>
    <name evidence="1" type="ORF">BDR25DRAFT_233292</name>
</gene>
<organism evidence="1 2">
    <name type="scientific">Lindgomyces ingoldianus</name>
    <dbReference type="NCBI Taxonomy" id="673940"/>
    <lineage>
        <taxon>Eukaryota</taxon>
        <taxon>Fungi</taxon>
        <taxon>Dikarya</taxon>
        <taxon>Ascomycota</taxon>
        <taxon>Pezizomycotina</taxon>
        <taxon>Dothideomycetes</taxon>
        <taxon>Pleosporomycetidae</taxon>
        <taxon>Pleosporales</taxon>
        <taxon>Lindgomycetaceae</taxon>
        <taxon>Lindgomyces</taxon>
    </lineage>
</organism>
<dbReference type="EMBL" id="MU003518">
    <property type="protein sequence ID" value="KAF2467904.1"/>
    <property type="molecule type" value="Genomic_DNA"/>
</dbReference>
<reference evidence="1" key="1">
    <citation type="journal article" date="2020" name="Stud. Mycol.">
        <title>101 Dothideomycetes genomes: a test case for predicting lifestyles and emergence of pathogens.</title>
        <authorList>
            <person name="Haridas S."/>
            <person name="Albert R."/>
            <person name="Binder M."/>
            <person name="Bloem J."/>
            <person name="Labutti K."/>
            <person name="Salamov A."/>
            <person name="Andreopoulos B."/>
            <person name="Baker S."/>
            <person name="Barry K."/>
            <person name="Bills G."/>
            <person name="Bluhm B."/>
            <person name="Cannon C."/>
            <person name="Castanera R."/>
            <person name="Culley D."/>
            <person name="Daum C."/>
            <person name="Ezra D."/>
            <person name="Gonzalez J."/>
            <person name="Henrissat B."/>
            <person name="Kuo A."/>
            <person name="Liang C."/>
            <person name="Lipzen A."/>
            <person name="Lutzoni F."/>
            <person name="Magnuson J."/>
            <person name="Mondo S."/>
            <person name="Nolan M."/>
            <person name="Ohm R."/>
            <person name="Pangilinan J."/>
            <person name="Park H.-J."/>
            <person name="Ramirez L."/>
            <person name="Alfaro M."/>
            <person name="Sun H."/>
            <person name="Tritt A."/>
            <person name="Yoshinaga Y."/>
            <person name="Zwiers L.-H."/>
            <person name="Turgeon B."/>
            <person name="Goodwin S."/>
            <person name="Spatafora J."/>
            <person name="Crous P."/>
            <person name="Grigoriev I."/>
        </authorList>
    </citation>
    <scope>NUCLEOTIDE SEQUENCE</scope>
    <source>
        <strain evidence="1">ATCC 200398</strain>
    </source>
</reference>
<evidence type="ECO:0000313" key="2">
    <source>
        <dbReference type="Proteomes" id="UP000799755"/>
    </source>
</evidence>
<protein>
    <submittedName>
        <fullName evidence="1">Uncharacterized protein</fullName>
    </submittedName>
</protein>
<evidence type="ECO:0000313" key="1">
    <source>
        <dbReference type="EMBL" id="KAF2467904.1"/>
    </source>
</evidence>
<comment type="caution">
    <text evidence="1">The sequence shown here is derived from an EMBL/GenBank/DDBJ whole genome shotgun (WGS) entry which is preliminary data.</text>
</comment>
<proteinExistence type="predicted"/>
<sequence length="522" mass="60835">MVKDATVEEIKKENSTILAVIRAVDDYSNGGVLNLCRRYDPDGRRTIAAITHPDVGNSRNLYVDLLCNGQIPDELKELKIQWHVLKNDPEGEQHSRDELEQKWFENNAKWKHVPSQFRGAKRLGERLRKVLFSVAKSQLPHIRDNIKSRTRELKMDIDALGCEVFEDKELRARFQAAVERLKYNARDHARGIWNSDILQFPETDPIRLRSRIVGDTEVFRDRLMKFGHTWNCCVLVSPPDPNHDLQSWHQPKLQIDGLTQRTFRSEDEEIDYVAYIIRNTRGQELPGDYRHGVISEVFWNLSRNWKVIAEQYVEEVYDHCCRYFHQAVPLSFAKPAKSSGFGNSKRVAGRYMELLVPRIDNVKIVALEGLSTLEEERKCHPVNFIRRFESERRRYRENARAANARAALNKIPDSTDDDRCHDGSTYAEDIGIHTQEQCIRNTARDYAIAAWIHYDNFLMNVITQVVGRHFTDHIEEIVPEANLELKDLKRLVRAEAHVERQKNKLEQELDILQRSLHVLLTS</sequence>
<name>A0ACB6QLP9_9PLEO</name>